<feature type="region of interest" description="Disordered" evidence="1">
    <location>
        <begin position="79"/>
        <end position="98"/>
    </location>
</feature>
<evidence type="ECO:0000256" key="1">
    <source>
        <dbReference type="SAM" id="MobiDB-lite"/>
    </source>
</evidence>
<evidence type="ECO:0000313" key="2">
    <source>
        <dbReference type="EMBL" id="VFU52369.1"/>
    </source>
</evidence>
<dbReference type="EMBL" id="CAADRP010001790">
    <property type="protein sequence ID" value="VFU52369.1"/>
    <property type="molecule type" value="Genomic_DNA"/>
</dbReference>
<name>A0A6N2MIM3_SALVM</name>
<gene>
    <name evidence="2" type="ORF">SVIM_LOCUS358406</name>
</gene>
<dbReference type="AlphaFoldDB" id="A0A6N2MIM3"/>
<protein>
    <submittedName>
        <fullName evidence="2">Uncharacterized protein</fullName>
    </submittedName>
</protein>
<organism evidence="2">
    <name type="scientific">Salix viminalis</name>
    <name type="common">Common osier</name>
    <name type="synonym">Basket willow</name>
    <dbReference type="NCBI Taxonomy" id="40686"/>
    <lineage>
        <taxon>Eukaryota</taxon>
        <taxon>Viridiplantae</taxon>
        <taxon>Streptophyta</taxon>
        <taxon>Embryophyta</taxon>
        <taxon>Tracheophyta</taxon>
        <taxon>Spermatophyta</taxon>
        <taxon>Magnoliopsida</taxon>
        <taxon>eudicotyledons</taxon>
        <taxon>Gunneridae</taxon>
        <taxon>Pentapetalae</taxon>
        <taxon>rosids</taxon>
        <taxon>fabids</taxon>
        <taxon>Malpighiales</taxon>
        <taxon>Salicaceae</taxon>
        <taxon>Saliceae</taxon>
        <taxon>Salix</taxon>
    </lineage>
</organism>
<accession>A0A6N2MIM3</accession>
<reference evidence="2" key="1">
    <citation type="submission" date="2019-03" db="EMBL/GenBank/DDBJ databases">
        <authorList>
            <person name="Mank J."/>
            <person name="Almeida P."/>
        </authorList>
    </citation>
    <scope>NUCLEOTIDE SEQUENCE</scope>
    <source>
        <strain evidence="2">78183</strain>
    </source>
</reference>
<proteinExistence type="predicted"/>
<sequence>MTQNTTTIFHVQEYVKGKRIVKGKIGNTGPVRFERGAAAFNEASRVIRLYESGQSEHYSPDNNSADLINSFIERECQNQFGGGDQNYKDHQDDLEDSPNCSYLETKERIYNVTVEMSNMVIQVRDIDV</sequence>